<dbReference type="GO" id="GO:0006412">
    <property type="term" value="P:translation"/>
    <property type="evidence" value="ECO:0007669"/>
    <property type="project" value="InterPro"/>
</dbReference>
<evidence type="ECO:0000256" key="5">
    <source>
        <dbReference type="ARBA" id="ARBA00023274"/>
    </source>
</evidence>
<dbReference type="GO" id="GO:0005737">
    <property type="term" value="C:cytoplasm"/>
    <property type="evidence" value="ECO:0007669"/>
    <property type="project" value="UniProtKB-ARBA"/>
</dbReference>
<dbReference type="PANTHER" id="PTHR21349">
    <property type="entry name" value="50S RIBOSOMAL PROTEIN L21"/>
    <property type="match status" value="1"/>
</dbReference>
<dbReference type="Pfam" id="PF00829">
    <property type="entry name" value="Ribosomal_L21p"/>
    <property type="match status" value="1"/>
</dbReference>
<dbReference type="NCBIfam" id="TIGR00061">
    <property type="entry name" value="L21"/>
    <property type="match status" value="1"/>
</dbReference>
<dbReference type="AlphaFoldDB" id="T1BSZ0"/>
<keyword evidence="2" id="KW-0699">rRNA-binding</keyword>
<dbReference type="InterPro" id="IPR001787">
    <property type="entry name" value="Ribosomal_bL21"/>
</dbReference>
<keyword evidence="3" id="KW-0694">RNA-binding</keyword>
<feature type="region of interest" description="Disordered" evidence="6">
    <location>
        <begin position="80"/>
        <end position="105"/>
    </location>
</feature>
<evidence type="ECO:0000313" key="7">
    <source>
        <dbReference type="EMBL" id="EQD76046.1"/>
    </source>
</evidence>
<comment type="caution">
    <text evidence="7">The sequence shown here is derived from an EMBL/GenBank/DDBJ whole genome shotgun (WGS) entry which is preliminary data.</text>
</comment>
<feature type="compositionally biased region" description="Basic residues" evidence="6">
    <location>
        <begin position="80"/>
        <end position="90"/>
    </location>
</feature>
<comment type="similarity">
    <text evidence="1">Belongs to the bacterial ribosomal protein bL21 family.</text>
</comment>
<evidence type="ECO:0000256" key="3">
    <source>
        <dbReference type="ARBA" id="ARBA00022884"/>
    </source>
</evidence>
<dbReference type="GO" id="GO:0019843">
    <property type="term" value="F:rRNA binding"/>
    <property type="evidence" value="ECO:0007669"/>
    <property type="project" value="UniProtKB-KW"/>
</dbReference>
<evidence type="ECO:0000256" key="4">
    <source>
        <dbReference type="ARBA" id="ARBA00022980"/>
    </source>
</evidence>
<evidence type="ECO:0000256" key="6">
    <source>
        <dbReference type="SAM" id="MobiDB-lite"/>
    </source>
</evidence>
<dbReference type="GO" id="GO:1990904">
    <property type="term" value="C:ribonucleoprotein complex"/>
    <property type="evidence" value="ECO:0007669"/>
    <property type="project" value="UniProtKB-KW"/>
</dbReference>
<dbReference type="PANTHER" id="PTHR21349:SF0">
    <property type="entry name" value="LARGE RIBOSOMAL SUBUNIT PROTEIN BL21M"/>
    <property type="match status" value="1"/>
</dbReference>
<evidence type="ECO:0000256" key="2">
    <source>
        <dbReference type="ARBA" id="ARBA00022730"/>
    </source>
</evidence>
<name>T1BSZ0_9ZZZZ</name>
<organism evidence="7">
    <name type="scientific">mine drainage metagenome</name>
    <dbReference type="NCBI Taxonomy" id="410659"/>
    <lineage>
        <taxon>unclassified sequences</taxon>
        <taxon>metagenomes</taxon>
        <taxon>ecological metagenomes</taxon>
    </lineage>
</organism>
<dbReference type="InterPro" id="IPR036164">
    <property type="entry name" value="bL21-like_sf"/>
</dbReference>
<evidence type="ECO:0000256" key="1">
    <source>
        <dbReference type="ARBA" id="ARBA00008563"/>
    </source>
</evidence>
<gene>
    <name evidence="7" type="ORF">B1B_01953</name>
</gene>
<reference evidence="7" key="1">
    <citation type="submission" date="2013-08" db="EMBL/GenBank/DDBJ databases">
        <authorList>
            <person name="Mendez C."/>
            <person name="Richter M."/>
            <person name="Ferrer M."/>
            <person name="Sanchez J."/>
        </authorList>
    </citation>
    <scope>NUCLEOTIDE SEQUENCE</scope>
</reference>
<sequence>MFAVVATGGKQYKVKPGDIIRVEALPGAIGDPVDFDQVLLVASDDGTVATGRPYVAGSHVFGRIHASGHSRKVVTIKLRRRKNSRRKAGHRQPFSDIAIDRIETA</sequence>
<reference evidence="7" key="2">
    <citation type="journal article" date="2014" name="ISME J.">
        <title>Microbial stratification in low pH oxic and suboxic macroscopic growths along an acid mine drainage.</title>
        <authorList>
            <person name="Mendez-Garcia C."/>
            <person name="Mesa V."/>
            <person name="Sprenger R.R."/>
            <person name="Richter M."/>
            <person name="Diez M.S."/>
            <person name="Solano J."/>
            <person name="Bargiela R."/>
            <person name="Golyshina O.V."/>
            <person name="Manteca A."/>
            <person name="Ramos J.L."/>
            <person name="Gallego J.R."/>
            <person name="Llorente I."/>
            <person name="Martins Dos Santos V.A."/>
            <person name="Jensen O.N."/>
            <person name="Pelaez A.I."/>
            <person name="Sanchez J."/>
            <person name="Ferrer M."/>
        </authorList>
    </citation>
    <scope>NUCLEOTIDE SEQUENCE</scope>
</reference>
<dbReference type="PROSITE" id="PS01169">
    <property type="entry name" value="RIBOSOMAL_L21"/>
    <property type="match status" value="1"/>
</dbReference>
<dbReference type="GO" id="GO:0003735">
    <property type="term" value="F:structural constituent of ribosome"/>
    <property type="evidence" value="ECO:0007669"/>
    <property type="project" value="InterPro"/>
</dbReference>
<protein>
    <submittedName>
        <fullName evidence="7">Ribosomal protein L21</fullName>
    </submittedName>
</protein>
<proteinExistence type="inferred from homology"/>
<keyword evidence="4 7" id="KW-0689">Ribosomal protein</keyword>
<dbReference type="InterPro" id="IPR028909">
    <property type="entry name" value="bL21-like"/>
</dbReference>
<dbReference type="SUPFAM" id="SSF141091">
    <property type="entry name" value="L21p-like"/>
    <property type="match status" value="1"/>
</dbReference>
<dbReference type="GO" id="GO:0005840">
    <property type="term" value="C:ribosome"/>
    <property type="evidence" value="ECO:0007669"/>
    <property type="project" value="UniProtKB-KW"/>
</dbReference>
<dbReference type="HAMAP" id="MF_01363">
    <property type="entry name" value="Ribosomal_bL21"/>
    <property type="match status" value="1"/>
</dbReference>
<accession>T1BSZ0</accession>
<keyword evidence="5" id="KW-0687">Ribonucleoprotein</keyword>
<dbReference type="EMBL" id="AUZY01001159">
    <property type="protein sequence ID" value="EQD76046.1"/>
    <property type="molecule type" value="Genomic_DNA"/>
</dbReference>
<dbReference type="InterPro" id="IPR018258">
    <property type="entry name" value="Ribosomal_bL21_CS"/>
</dbReference>